<dbReference type="PROSITE" id="PS00031">
    <property type="entry name" value="NUCLEAR_REC_DBD_1"/>
    <property type="match status" value="1"/>
</dbReference>
<evidence type="ECO:0000256" key="3">
    <source>
        <dbReference type="ARBA" id="ARBA00022771"/>
    </source>
</evidence>
<feature type="compositionally biased region" description="Low complexity" evidence="10">
    <location>
        <begin position="114"/>
        <end position="140"/>
    </location>
</feature>
<comment type="subcellular location">
    <subcellularLocation>
        <location evidence="1">Nucleus</location>
    </subcellularLocation>
</comment>
<dbReference type="CTD" id="40783"/>
<dbReference type="Gene3D" id="3.30.50.10">
    <property type="entry name" value="Erythroid Transcription Factor GATA-1, subunit A"/>
    <property type="match status" value="1"/>
</dbReference>
<dbReference type="GO" id="GO:0008270">
    <property type="term" value="F:zinc ion binding"/>
    <property type="evidence" value="ECO:0007669"/>
    <property type="project" value="UniProtKB-KW"/>
</dbReference>
<organism evidence="13">
    <name type="scientific">Thrips palmi</name>
    <name type="common">Melon thrips</name>
    <dbReference type="NCBI Taxonomy" id="161013"/>
    <lineage>
        <taxon>Eukaryota</taxon>
        <taxon>Metazoa</taxon>
        <taxon>Ecdysozoa</taxon>
        <taxon>Arthropoda</taxon>
        <taxon>Hexapoda</taxon>
        <taxon>Insecta</taxon>
        <taxon>Pterygota</taxon>
        <taxon>Neoptera</taxon>
        <taxon>Paraneoptera</taxon>
        <taxon>Thysanoptera</taxon>
        <taxon>Terebrantia</taxon>
        <taxon>Thripoidea</taxon>
        <taxon>Thripidae</taxon>
        <taxon>Thrips</taxon>
    </lineage>
</organism>
<evidence type="ECO:0000256" key="10">
    <source>
        <dbReference type="SAM" id="MobiDB-lite"/>
    </source>
</evidence>
<protein>
    <submittedName>
        <fullName evidence="13">Nuclear receptor subfamily 2 group E member 1</fullName>
    </submittedName>
</protein>
<dbReference type="InterPro" id="IPR050274">
    <property type="entry name" value="Nuclear_hormone_rcpt_NR2"/>
</dbReference>
<keyword evidence="5" id="KW-0805">Transcription regulation</keyword>
<reference evidence="13" key="1">
    <citation type="submission" date="2025-08" db="UniProtKB">
        <authorList>
            <consortium name="RefSeq"/>
        </authorList>
    </citation>
    <scope>IDENTIFICATION</scope>
    <source>
        <tissue evidence="13">Total insect</tissue>
    </source>
</reference>
<dbReference type="AlphaFoldDB" id="A0A6P8YQ39"/>
<accession>A0A6P8YQ39</accession>
<dbReference type="InParanoid" id="A0A6P8YQ39"/>
<feature type="domain" description="Nuclear receptor" evidence="11">
    <location>
        <begin position="8"/>
        <end position="84"/>
    </location>
</feature>
<dbReference type="GO" id="GO:0003700">
    <property type="term" value="F:DNA-binding transcription factor activity"/>
    <property type="evidence" value="ECO:0007669"/>
    <property type="project" value="InterPro"/>
</dbReference>
<evidence type="ECO:0000256" key="7">
    <source>
        <dbReference type="ARBA" id="ARBA00023163"/>
    </source>
</evidence>
<dbReference type="InterPro" id="IPR013088">
    <property type="entry name" value="Znf_NHR/GATA"/>
</dbReference>
<dbReference type="PANTHER" id="PTHR24083">
    <property type="entry name" value="NUCLEAR HORMONE RECEPTOR"/>
    <property type="match status" value="1"/>
</dbReference>
<dbReference type="GeneID" id="117643958"/>
<dbReference type="InterPro" id="IPR001628">
    <property type="entry name" value="Znf_hrmn_rcpt"/>
</dbReference>
<sequence>MGRALPVPVACKVCGDKSFGKHYGAFCCDGCSCFFKRSVRRNAVYICISGRGMCAVDKTRRNWCPYCRLQKCFQARMNAAAVQQERGPRKAKTLRTKLEAESQRHPQAACCGVSTTTSSSPPGHWSPESPESESQSQGESGCGRVLLIGLRRARNHEGLRTLHRSAQDAILRTVWASIFMLNASTAMANLDLASLLEMAGCSGAVCGGLRYLQGLSLDALQVDLLESVILARPGWWSTASCFSRAEQSVEWSGGFNITPAACLSQTCWRPTRSVLARFPGRSG</sequence>
<keyword evidence="12" id="KW-1185">Reference proteome</keyword>
<dbReference type="GO" id="GO:0043565">
    <property type="term" value="F:sequence-specific DNA binding"/>
    <property type="evidence" value="ECO:0007669"/>
    <property type="project" value="InterPro"/>
</dbReference>
<dbReference type="KEGG" id="tpal:117643958"/>
<keyword evidence="7" id="KW-0804">Transcription</keyword>
<dbReference type="Proteomes" id="UP000515158">
    <property type="component" value="Unplaced"/>
</dbReference>
<dbReference type="PRINTS" id="PR00047">
    <property type="entry name" value="STROIDFINGER"/>
</dbReference>
<dbReference type="PROSITE" id="PS51030">
    <property type="entry name" value="NUCLEAR_REC_DBD_2"/>
    <property type="match status" value="1"/>
</dbReference>
<dbReference type="GO" id="GO:0005634">
    <property type="term" value="C:nucleus"/>
    <property type="evidence" value="ECO:0007669"/>
    <property type="project" value="UniProtKB-SubCell"/>
</dbReference>
<evidence type="ECO:0000256" key="4">
    <source>
        <dbReference type="ARBA" id="ARBA00022833"/>
    </source>
</evidence>
<keyword evidence="3" id="KW-0863">Zinc-finger</keyword>
<dbReference type="Pfam" id="PF00105">
    <property type="entry name" value="zf-C4"/>
    <property type="match status" value="1"/>
</dbReference>
<keyword evidence="9" id="KW-0539">Nucleus</keyword>
<feature type="region of interest" description="Disordered" evidence="10">
    <location>
        <begin position="83"/>
        <end position="140"/>
    </location>
</feature>
<keyword evidence="4" id="KW-0862">Zinc</keyword>
<evidence type="ECO:0000256" key="8">
    <source>
        <dbReference type="ARBA" id="ARBA00023170"/>
    </source>
</evidence>
<keyword evidence="8 13" id="KW-0675">Receptor</keyword>
<evidence type="ECO:0000259" key="11">
    <source>
        <dbReference type="PROSITE" id="PS51030"/>
    </source>
</evidence>
<gene>
    <name evidence="13" type="primary">LOC117643958</name>
</gene>
<evidence type="ECO:0000256" key="2">
    <source>
        <dbReference type="ARBA" id="ARBA00022723"/>
    </source>
</evidence>
<evidence type="ECO:0000256" key="1">
    <source>
        <dbReference type="ARBA" id="ARBA00004123"/>
    </source>
</evidence>
<proteinExistence type="predicted"/>
<keyword evidence="6" id="KW-0238">DNA-binding</keyword>
<keyword evidence="2" id="KW-0479">Metal-binding</keyword>
<evidence type="ECO:0000313" key="12">
    <source>
        <dbReference type="Proteomes" id="UP000515158"/>
    </source>
</evidence>
<evidence type="ECO:0000313" key="13">
    <source>
        <dbReference type="RefSeq" id="XP_034239036.1"/>
    </source>
</evidence>
<evidence type="ECO:0000256" key="6">
    <source>
        <dbReference type="ARBA" id="ARBA00023125"/>
    </source>
</evidence>
<dbReference type="SUPFAM" id="SSF57716">
    <property type="entry name" value="Glucocorticoid receptor-like (DNA-binding domain)"/>
    <property type="match status" value="1"/>
</dbReference>
<evidence type="ECO:0000256" key="5">
    <source>
        <dbReference type="ARBA" id="ARBA00023015"/>
    </source>
</evidence>
<evidence type="ECO:0000256" key="9">
    <source>
        <dbReference type="ARBA" id="ARBA00023242"/>
    </source>
</evidence>
<dbReference type="SMART" id="SM00399">
    <property type="entry name" value="ZnF_C4"/>
    <property type="match status" value="1"/>
</dbReference>
<dbReference type="RefSeq" id="XP_034239036.1">
    <property type="nucleotide sequence ID" value="XM_034383145.1"/>
</dbReference>
<dbReference type="OrthoDB" id="5771769at2759"/>
<name>A0A6P8YQ39_THRPL</name>